<keyword evidence="2" id="KW-1185">Reference proteome</keyword>
<gene>
    <name evidence="1" type="ORF">KIPB_016883</name>
</gene>
<accession>A0A9K3GSM8</accession>
<evidence type="ECO:0000313" key="2">
    <source>
        <dbReference type="Proteomes" id="UP000265618"/>
    </source>
</evidence>
<dbReference type="EMBL" id="BDIP01010754">
    <property type="protein sequence ID" value="GIQ92861.1"/>
    <property type="molecule type" value="Genomic_DNA"/>
</dbReference>
<dbReference type="Proteomes" id="UP000265618">
    <property type="component" value="Unassembled WGS sequence"/>
</dbReference>
<evidence type="ECO:0000313" key="1">
    <source>
        <dbReference type="EMBL" id="GIQ92861.1"/>
    </source>
</evidence>
<reference evidence="1 2" key="1">
    <citation type="journal article" date="2018" name="PLoS ONE">
        <title>The draft genome of Kipferlia bialata reveals reductive genome evolution in fornicate parasites.</title>
        <authorList>
            <person name="Tanifuji G."/>
            <person name="Takabayashi S."/>
            <person name="Kume K."/>
            <person name="Takagi M."/>
            <person name="Nakayama T."/>
            <person name="Kamikawa R."/>
            <person name="Inagaki Y."/>
            <person name="Hashimoto T."/>
        </authorList>
    </citation>
    <scope>NUCLEOTIDE SEQUENCE [LARGE SCALE GENOMIC DNA]</scope>
    <source>
        <strain evidence="1">NY0173</strain>
    </source>
</reference>
<sequence>MCGRMPIPSMDSLLS</sequence>
<organism evidence="1 2">
    <name type="scientific">Kipferlia bialata</name>
    <dbReference type="NCBI Taxonomy" id="797122"/>
    <lineage>
        <taxon>Eukaryota</taxon>
        <taxon>Metamonada</taxon>
        <taxon>Carpediemonas-like organisms</taxon>
        <taxon>Kipferlia</taxon>
    </lineage>
</organism>
<protein>
    <submittedName>
        <fullName evidence="1">Uncharacterized protein</fullName>
    </submittedName>
</protein>
<feature type="non-terminal residue" evidence="1">
    <location>
        <position position="15"/>
    </location>
</feature>
<name>A0A9K3GSM8_9EUKA</name>
<comment type="caution">
    <text evidence="1">The sequence shown here is derived from an EMBL/GenBank/DDBJ whole genome shotgun (WGS) entry which is preliminary data.</text>
</comment>
<proteinExistence type="predicted"/>